<dbReference type="InterPro" id="IPR014239">
    <property type="entry name" value="YpeB_PepSY1-2"/>
</dbReference>
<dbReference type="NCBIfam" id="TIGR02889">
    <property type="entry name" value="spore_YpeB"/>
    <property type="match status" value="1"/>
</dbReference>
<evidence type="ECO:0000259" key="3">
    <source>
        <dbReference type="Pfam" id="PF20769"/>
    </source>
</evidence>
<evidence type="ECO:0000313" key="5">
    <source>
        <dbReference type="Proteomes" id="UP000515847"/>
    </source>
</evidence>
<dbReference type="InterPro" id="IPR048402">
    <property type="entry name" value="YpeB_N"/>
</dbReference>
<dbReference type="KEGG" id="tfr:BR63_12660"/>
<accession>A0A7G6E4S9</accession>
<organism evidence="4 5">
    <name type="scientific">Thermanaerosceptrum fracticalcis</name>
    <dbReference type="NCBI Taxonomy" id="1712410"/>
    <lineage>
        <taxon>Bacteria</taxon>
        <taxon>Bacillati</taxon>
        <taxon>Bacillota</taxon>
        <taxon>Clostridia</taxon>
        <taxon>Eubacteriales</taxon>
        <taxon>Peptococcaceae</taxon>
        <taxon>Thermanaerosceptrum</taxon>
    </lineage>
</organism>
<feature type="domain" description="Sporulation protein YpeB N-terminal" evidence="3">
    <location>
        <begin position="40"/>
        <end position="174"/>
    </location>
</feature>
<keyword evidence="1" id="KW-0472">Membrane</keyword>
<protein>
    <submittedName>
        <fullName evidence="4">Germination protein YpeB</fullName>
    </submittedName>
</protein>
<sequence>MSPIKGGLRMRKWLYWVLPGILTVALLATGYWGYREYHARQNLQNRAESLYQKSYHELSWHIDTIAGQLAQTLISSSKEQAILGLATIWRQVFAAQEDLGALPLAFVPLSKTEKFLSDTGDVSYALLNRTAQGQTGLTEKDLKTVEQLYNRAKVLREDLAKVASQILDQELSWTQVEVSAVQANGDLVDNTIIDGFQLMEKKMEEYPELNLDEEFSRVRPDVKKVRGNQDISAAEAQNIAQKWWFSPDDKHQARISYEGVGDIPTFGIEFPPMENENVPVYVDVSKLDGTIIWAMKPKTVGDLTLDLSAGERNAKSFLQSHGFNDMVLVEVDQGDGTGIYTFVPRQGDILLYPDQVKVQVALDNGEIIGYEGTPYYMYHKKRDLGSPRISEAQLKKQVSSYLNVELIRPALIADTWGKEILAWEVRGSIDTEKFVIFYNALTGSEESIVRITPPPKFDFNVEG</sequence>
<feature type="domain" description="Sporulation protein YpeB PepSY1 and PepSY2" evidence="2">
    <location>
        <begin position="194"/>
        <end position="384"/>
    </location>
</feature>
<feature type="transmembrane region" description="Helical" evidence="1">
    <location>
        <begin position="12"/>
        <end position="34"/>
    </location>
</feature>
<dbReference type="Proteomes" id="UP000515847">
    <property type="component" value="Chromosome"/>
</dbReference>
<evidence type="ECO:0000259" key="2">
    <source>
        <dbReference type="Pfam" id="PF14620"/>
    </source>
</evidence>
<proteinExistence type="predicted"/>
<dbReference type="Pfam" id="PF20769">
    <property type="entry name" value="YPEB_N"/>
    <property type="match status" value="1"/>
</dbReference>
<dbReference type="AlphaFoldDB" id="A0A7G6E4S9"/>
<keyword evidence="5" id="KW-1185">Reference proteome</keyword>
<keyword evidence="1" id="KW-0812">Transmembrane</keyword>
<evidence type="ECO:0000313" key="4">
    <source>
        <dbReference type="EMBL" id="QNB47083.1"/>
    </source>
</evidence>
<evidence type="ECO:0000256" key="1">
    <source>
        <dbReference type="SAM" id="Phobius"/>
    </source>
</evidence>
<keyword evidence="1" id="KW-1133">Transmembrane helix</keyword>
<dbReference type="GO" id="GO:0009847">
    <property type="term" value="P:spore germination"/>
    <property type="evidence" value="ECO:0007669"/>
    <property type="project" value="InterPro"/>
</dbReference>
<dbReference type="EMBL" id="CP045798">
    <property type="protein sequence ID" value="QNB47083.1"/>
    <property type="molecule type" value="Genomic_DNA"/>
</dbReference>
<gene>
    <name evidence="4" type="primary">ypeB</name>
    <name evidence="4" type="ORF">BR63_12660</name>
</gene>
<dbReference type="Pfam" id="PF14620">
    <property type="entry name" value="YPEB_PepSY1-2"/>
    <property type="match status" value="1"/>
</dbReference>
<reference evidence="4 5" key="1">
    <citation type="journal article" date="2019" name="Front. Microbiol.">
        <title>Thermoanaerosceptrum fracticalcis gen. nov. sp. nov., a Novel Fumarate-Fermenting Microorganism From a Deep Fractured Carbonate Aquifer of the US Great Basin.</title>
        <authorList>
            <person name="Hamilton-Brehm S.D."/>
            <person name="Stewart L.E."/>
            <person name="Zavarin M."/>
            <person name="Caldwell M."/>
            <person name="Lawson P.A."/>
            <person name="Onstott T.C."/>
            <person name="Grzymski J."/>
            <person name="Neveux I."/>
            <person name="Lollar B.S."/>
            <person name="Russell C.E."/>
            <person name="Moser D.P."/>
        </authorList>
    </citation>
    <scope>NUCLEOTIDE SEQUENCE [LARGE SCALE GENOMIC DNA]</scope>
    <source>
        <strain evidence="4 5">DRI-13</strain>
    </source>
</reference>
<name>A0A7G6E4S9_THEFR</name>